<keyword evidence="5" id="KW-0677">Repeat</keyword>
<dbReference type="InterPro" id="IPR051568">
    <property type="entry name" value="LZTR1/Attractin"/>
</dbReference>
<feature type="domain" description="CUB" evidence="13">
    <location>
        <begin position="81"/>
        <end position="198"/>
    </location>
</feature>
<keyword evidence="8" id="KW-0325">Glycoprotein</keyword>
<comment type="subcellular location">
    <subcellularLocation>
        <location evidence="1">Membrane</location>
        <topology evidence="1">Single-pass membrane protein</topology>
    </subcellularLocation>
</comment>
<dbReference type="InterPro" id="IPR002049">
    <property type="entry name" value="LE_dom"/>
</dbReference>
<dbReference type="AlphaFoldDB" id="A0A7R9LXK3"/>
<evidence type="ECO:0000256" key="11">
    <source>
        <dbReference type="PROSITE-ProRule" id="PRU00460"/>
    </source>
</evidence>
<dbReference type="SMART" id="SM00042">
    <property type="entry name" value="CUB"/>
    <property type="match status" value="1"/>
</dbReference>
<name>A0A7R9LXK3_9ACAR</name>
<gene>
    <name evidence="16" type="ORF">ONB1V03_LOCUS7378</name>
</gene>
<evidence type="ECO:0000256" key="6">
    <source>
        <dbReference type="ARBA" id="ARBA00022989"/>
    </source>
</evidence>
<dbReference type="SMART" id="SM00180">
    <property type="entry name" value="EGF_Lam"/>
    <property type="match status" value="2"/>
</dbReference>
<evidence type="ECO:0000256" key="3">
    <source>
        <dbReference type="ARBA" id="ARBA00022692"/>
    </source>
</evidence>
<feature type="domain" description="Laminin EGF-like" evidence="15">
    <location>
        <begin position="882"/>
        <end position="928"/>
    </location>
</feature>
<evidence type="ECO:0000256" key="10">
    <source>
        <dbReference type="PROSITE-ProRule" id="PRU00076"/>
    </source>
</evidence>
<feature type="disulfide bond" evidence="11">
    <location>
        <begin position="900"/>
        <end position="909"/>
    </location>
</feature>
<dbReference type="Gene3D" id="2.10.25.10">
    <property type="entry name" value="Laminin"/>
    <property type="match status" value="3"/>
</dbReference>
<dbReference type="EMBL" id="CAJPVJ010003719">
    <property type="protein sequence ID" value="CAG2167882.1"/>
    <property type="molecule type" value="Genomic_DNA"/>
</dbReference>
<dbReference type="InterPro" id="IPR011043">
    <property type="entry name" value="Gal_Oxase/kelch_b-propeller"/>
</dbReference>
<dbReference type="GO" id="GO:0005794">
    <property type="term" value="C:Golgi apparatus"/>
    <property type="evidence" value="ECO:0007669"/>
    <property type="project" value="TreeGrafter"/>
</dbReference>
<dbReference type="SMART" id="SM00423">
    <property type="entry name" value="PSI"/>
    <property type="match status" value="4"/>
</dbReference>
<evidence type="ECO:0000256" key="2">
    <source>
        <dbReference type="ARBA" id="ARBA00022441"/>
    </source>
</evidence>
<keyword evidence="4" id="KW-0732">Signal</keyword>
<keyword evidence="6 12" id="KW-1133">Transmembrane helix</keyword>
<feature type="disulfide bond" evidence="10">
    <location>
        <begin position="219"/>
        <end position="228"/>
    </location>
</feature>
<evidence type="ECO:0000256" key="9">
    <source>
        <dbReference type="ARBA" id="ARBA00023292"/>
    </source>
</evidence>
<dbReference type="PROSITE" id="PS50026">
    <property type="entry name" value="EGF_3"/>
    <property type="match status" value="1"/>
</dbReference>
<dbReference type="CDD" id="cd00055">
    <property type="entry name" value="EGF_Lam"/>
    <property type="match status" value="2"/>
</dbReference>
<keyword evidence="9 11" id="KW-0424">Laminin EGF-like domain</keyword>
<evidence type="ECO:0000313" key="16">
    <source>
        <dbReference type="EMBL" id="CAD7649612.1"/>
    </source>
</evidence>
<dbReference type="InterPro" id="IPR035914">
    <property type="entry name" value="Sperma_CUB_dom_sf"/>
</dbReference>
<dbReference type="InterPro" id="IPR016201">
    <property type="entry name" value="PSI"/>
</dbReference>
<dbReference type="PANTHER" id="PTHR46376:SF2">
    <property type="entry name" value="DISTRACTED, ISOFORM B"/>
    <property type="match status" value="1"/>
</dbReference>
<dbReference type="CDD" id="cd00041">
    <property type="entry name" value="CUB"/>
    <property type="match status" value="1"/>
</dbReference>
<evidence type="ECO:0008006" key="18">
    <source>
        <dbReference type="Google" id="ProtNLM"/>
    </source>
</evidence>
<evidence type="ECO:0000256" key="12">
    <source>
        <dbReference type="SAM" id="Phobius"/>
    </source>
</evidence>
<dbReference type="PANTHER" id="PTHR46376">
    <property type="entry name" value="LEUCINE-ZIPPER-LIKE TRANSCRIPTIONAL REGULATOR 1"/>
    <property type="match status" value="1"/>
</dbReference>
<keyword evidence="12" id="KW-0472">Membrane</keyword>
<dbReference type="Pfam" id="PF24973">
    <property type="entry name" value="EGF_LMN_ATRN"/>
    <property type="match status" value="1"/>
</dbReference>
<dbReference type="EMBL" id="OC918544">
    <property type="protein sequence ID" value="CAD7649612.1"/>
    <property type="molecule type" value="Genomic_DNA"/>
</dbReference>
<feature type="disulfide bond" evidence="11">
    <location>
        <begin position="912"/>
        <end position="926"/>
    </location>
</feature>
<sequence>MMASFLMLSYLIKAKFKRKLLICHSIIACIVLCHLIPTFASHSISPSSSSTCGDVLCFHGTCHDGRCICDNGWQGSACHRCGGRIKLDAPSGYISDGIGNYSTDLQCTWIIESGLNDSVIRLEFVHFETECSWDHLYIFDGDSVFSPVLAAFSGILVRDGHVFQRIPEISAHSGRAYLYFYSDAAYNMSGFNISYSINTCPKNCSGHGVCVSPSLGCTCDAGYDGEACDRLICPNDCSGHGVCDREQHKCNCDYDYVGIDCSQPQYEGFWTNVNAIKGVKGRALHQSVLYENSMFVTGGEYYEPEEFLMRFDLKLKKWETIKADPHSGGAPSERFGHSVGLYDNKLIMFGGMIKNGTITRDLWAYDILKQRWDLWVDGDDYFYTPCATPYCSPLPVMGHTATLIDNQMIVIFGYNPVFGYLNVVQEFNFLSKTWQMIQTRGAIVKGGFGHSSCYDSVTKLIYVFGGYHSHGASDTILVDLLYGYNPRFKSWILLNPSQSPRYLHSATIINGLMLVYGGNGYNASHYNSGDRCFSPQFLSYEISCDTWRTLKDPSPAILLSDAGFGRYGHSSVLYEDSIYIFGGFNGVMLSSILKYSPGDCRRFVTIDECSRVRAGTKCVWNKDKNVCQPFSAQKASQVSASLYSPCDSVYANFTELCQRQTLCPSCLENTYGCVWCSSGQCSHQKCRKTGIKDEVKSISDSSRCEDDIRSSNCDKLHNCHSCHTEYQCGWQRDSKCYTFVRDFDNKTEKTGLRDDLKPTCEQPCHTRNTCENCTAGSCMWCSSTRRCIESNAYAAVFPIAQCMEWTIHPYKCSGLTCSDIQTCDKCLKNPLCGWCDDGTGTGVGICLEGASTGPYMWNGTHYSLVMSACPATHWHFSHCPDCQCNGHSHCMAANVCHKPCQHLTEGTHCQYCMAGYYGNPINGGNCTPCSCHSHSVFCNRESGKCHCTTKGITGHHCEKCDEQNNYVGNPQEEGGSCFYNLTMGYQYTFNMSKPDDRFYTRINFMNVPMTPDIDVEFMIQCQESALVNISIGSATFPIRTLHERLECGNFKLRFSHDENLFGIENTTFYVNVFAFSTPFVLQISFSQHRTLDLLQFFVTFSSCFLTLLIIAAILWKIKQKYDLYRRRQQLFVEMEQMASRPFATVVIHINREQTNFKDSRSHDCDNPTPIALEPCNTGKAAVLSLIVRMPTGGVVATPPGQTGIAIASALVSLGTIPLEQKSNKETDCPNNKVINSSNKLNNCPTTTTNMTGV</sequence>
<keyword evidence="2" id="KW-0880">Kelch repeat</keyword>
<dbReference type="Proteomes" id="UP000728032">
    <property type="component" value="Unassembled WGS sequence"/>
</dbReference>
<evidence type="ECO:0000256" key="5">
    <source>
        <dbReference type="ARBA" id="ARBA00022737"/>
    </source>
</evidence>
<proteinExistence type="predicted"/>
<dbReference type="OrthoDB" id="9998912at2759"/>
<dbReference type="SUPFAM" id="SSF49854">
    <property type="entry name" value="Spermadhesin, CUB domain"/>
    <property type="match status" value="1"/>
</dbReference>
<dbReference type="Pfam" id="PF23106">
    <property type="entry name" value="EGF_Teneurin"/>
    <property type="match status" value="1"/>
</dbReference>
<dbReference type="SUPFAM" id="SSF50965">
    <property type="entry name" value="Galactose oxidase, central domain"/>
    <property type="match status" value="1"/>
</dbReference>
<dbReference type="SUPFAM" id="SSF57196">
    <property type="entry name" value="EGF/Laminin"/>
    <property type="match status" value="1"/>
</dbReference>
<evidence type="ECO:0000256" key="4">
    <source>
        <dbReference type="ARBA" id="ARBA00022729"/>
    </source>
</evidence>
<dbReference type="Gene3D" id="2.120.10.80">
    <property type="entry name" value="Kelch-type beta propeller"/>
    <property type="match status" value="2"/>
</dbReference>
<dbReference type="PROSITE" id="PS00022">
    <property type="entry name" value="EGF_1"/>
    <property type="match status" value="2"/>
</dbReference>
<comment type="caution">
    <text evidence="10">Lacks conserved residue(s) required for the propagation of feature annotation.</text>
</comment>
<dbReference type="FunFam" id="2.10.25.10:FF:000079">
    <property type="entry name" value="Attractin like 1"/>
    <property type="match status" value="1"/>
</dbReference>
<dbReference type="InterPro" id="IPR006652">
    <property type="entry name" value="Kelch_1"/>
</dbReference>
<dbReference type="InterPro" id="IPR056863">
    <property type="entry name" value="LMN_ATRN_NET-like_EGF"/>
</dbReference>
<dbReference type="InterPro" id="IPR015915">
    <property type="entry name" value="Kelch-typ_b-propeller"/>
</dbReference>
<feature type="transmembrane region" description="Helical" evidence="12">
    <location>
        <begin position="1093"/>
        <end position="1117"/>
    </location>
</feature>
<dbReference type="SMART" id="SM00181">
    <property type="entry name" value="EGF"/>
    <property type="match status" value="5"/>
</dbReference>
<dbReference type="PROSITE" id="PS50027">
    <property type="entry name" value="EGF_LAM_2"/>
    <property type="match status" value="1"/>
</dbReference>
<dbReference type="InterPro" id="IPR056732">
    <property type="entry name" value="GBD_ATRN"/>
</dbReference>
<evidence type="ECO:0000259" key="14">
    <source>
        <dbReference type="PROSITE" id="PS50026"/>
    </source>
</evidence>
<evidence type="ECO:0000256" key="7">
    <source>
        <dbReference type="ARBA" id="ARBA00023157"/>
    </source>
</evidence>
<dbReference type="PROSITE" id="PS01186">
    <property type="entry name" value="EGF_2"/>
    <property type="match status" value="1"/>
</dbReference>
<keyword evidence="17" id="KW-1185">Reference proteome</keyword>
<evidence type="ECO:0000313" key="17">
    <source>
        <dbReference type="Proteomes" id="UP000728032"/>
    </source>
</evidence>
<accession>A0A7R9LXK3</accession>
<evidence type="ECO:0000259" key="15">
    <source>
        <dbReference type="PROSITE" id="PS50027"/>
    </source>
</evidence>
<dbReference type="PROSITE" id="PS01180">
    <property type="entry name" value="CUB"/>
    <property type="match status" value="1"/>
</dbReference>
<evidence type="ECO:0000256" key="1">
    <source>
        <dbReference type="ARBA" id="ARBA00004167"/>
    </source>
</evidence>
<reference evidence="16" key="1">
    <citation type="submission" date="2020-11" db="EMBL/GenBank/DDBJ databases">
        <authorList>
            <person name="Tran Van P."/>
        </authorList>
    </citation>
    <scope>NUCLEOTIDE SEQUENCE</scope>
</reference>
<dbReference type="SMART" id="SM00612">
    <property type="entry name" value="Kelch"/>
    <property type="match status" value="2"/>
</dbReference>
<protein>
    <recommendedName>
        <fullName evidence="18">Attractin</fullName>
    </recommendedName>
</protein>
<keyword evidence="3 12" id="KW-0812">Transmembrane</keyword>
<dbReference type="GO" id="GO:0016020">
    <property type="term" value="C:membrane"/>
    <property type="evidence" value="ECO:0007669"/>
    <property type="project" value="UniProtKB-SubCell"/>
</dbReference>
<keyword evidence="10" id="KW-0245">EGF-like domain</keyword>
<keyword evidence="7 10" id="KW-1015">Disulfide bond</keyword>
<dbReference type="Pfam" id="PF24981">
    <property type="entry name" value="Beta-prop_ATRN-LZTR1"/>
    <property type="match status" value="1"/>
</dbReference>
<dbReference type="Gene3D" id="2.60.120.290">
    <property type="entry name" value="Spermadhesin, CUB domain"/>
    <property type="match status" value="1"/>
</dbReference>
<evidence type="ECO:0000256" key="8">
    <source>
        <dbReference type="ARBA" id="ARBA00023180"/>
    </source>
</evidence>
<organism evidence="16">
    <name type="scientific">Oppiella nova</name>
    <dbReference type="NCBI Taxonomy" id="334625"/>
    <lineage>
        <taxon>Eukaryota</taxon>
        <taxon>Metazoa</taxon>
        <taxon>Ecdysozoa</taxon>
        <taxon>Arthropoda</taxon>
        <taxon>Chelicerata</taxon>
        <taxon>Arachnida</taxon>
        <taxon>Acari</taxon>
        <taxon>Acariformes</taxon>
        <taxon>Sarcoptiformes</taxon>
        <taxon>Oribatida</taxon>
        <taxon>Brachypylina</taxon>
        <taxon>Oppioidea</taxon>
        <taxon>Oppiidae</taxon>
        <taxon>Oppiella</taxon>
    </lineage>
</organism>
<feature type="domain" description="EGF-like" evidence="14">
    <location>
        <begin position="196"/>
        <end position="229"/>
    </location>
</feature>
<dbReference type="InterPro" id="IPR000742">
    <property type="entry name" value="EGF"/>
</dbReference>
<dbReference type="InterPro" id="IPR056737">
    <property type="entry name" value="Beta-prop_ATRN-MKLN-like"/>
</dbReference>
<dbReference type="Pfam" id="PF24972">
    <property type="entry name" value="GBD_ATRN"/>
    <property type="match status" value="1"/>
</dbReference>
<feature type="disulfide bond" evidence="10">
    <location>
        <begin position="200"/>
        <end position="210"/>
    </location>
</feature>
<evidence type="ECO:0000259" key="13">
    <source>
        <dbReference type="PROSITE" id="PS01180"/>
    </source>
</evidence>
<dbReference type="InterPro" id="IPR000859">
    <property type="entry name" value="CUB_dom"/>
</dbReference>